<reference evidence="1" key="1">
    <citation type="journal article" date="2011" name="Genome Biol.">
        <title>The draft genome of the carcinogenic human liver fluke Clonorchis sinensis.</title>
        <authorList>
            <person name="Wang X."/>
            <person name="Chen W."/>
            <person name="Huang Y."/>
            <person name="Sun J."/>
            <person name="Men J."/>
            <person name="Liu H."/>
            <person name="Luo F."/>
            <person name="Guo L."/>
            <person name="Lv X."/>
            <person name="Deng C."/>
            <person name="Zhou C."/>
            <person name="Fan Y."/>
            <person name="Li X."/>
            <person name="Huang L."/>
            <person name="Hu Y."/>
            <person name="Liang C."/>
            <person name="Hu X."/>
            <person name="Xu J."/>
            <person name="Yu X."/>
        </authorList>
    </citation>
    <scope>NUCLEOTIDE SEQUENCE [LARGE SCALE GENOMIC DNA]</scope>
    <source>
        <strain evidence="1">Henan</strain>
    </source>
</reference>
<dbReference type="Proteomes" id="UP000008909">
    <property type="component" value="Unassembled WGS sequence"/>
</dbReference>
<gene>
    <name evidence="1" type="ORF">CLF_107270</name>
</gene>
<accession>G7YGG9</accession>
<protein>
    <submittedName>
        <fullName evidence="1">Uncharacterized protein</fullName>
    </submittedName>
</protein>
<organism evidence="1 2">
    <name type="scientific">Clonorchis sinensis</name>
    <name type="common">Chinese liver fluke</name>
    <dbReference type="NCBI Taxonomy" id="79923"/>
    <lineage>
        <taxon>Eukaryota</taxon>
        <taxon>Metazoa</taxon>
        <taxon>Spiralia</taxon>
        <taxon>Lophotrochozoa</taxon>
        <taxon>Platyhelminthes</taxon>
        <taxon>Trematoda</taxon>
        <taxon>Digenea</taxon>
        <taxon>Opisthorchiida</taxon>
        <taxon>Opisthorchiata</taxon>
        <taxon>Opisthorchiidae</taxon>
        <taxon>Clonorchis</taxon>
    </lineage>
</organism>
<name>G7YGG9_CLOSI</name>
<proteinExistence type="predicted"/>
<sequence>MDKFTHHAEIRIFMGDRQKPCPNKAAASGRKQLKLHRSLTMSVARPSHVLNRAPLHTDLEATHLCAKGNLNNGLPTPPTLHLSATTGRCGEYKTSAESVNAEKPRAFSYRESSEVCITLISGAIRDHTGFRFTVWDKVIKTGDHKREIQLGSKVNERKRVSGATSCVPGDISVVEAPTRKSVVRNPAWAYRLPFRLGQTGSI</sequence>
<dbReference type="EMBL" id="DF143235">
    <property type="protein sequence ID" value="GAA52052.1"/>
    <property type="molecule type" value="Genomic_DNA"/>
</dbReference>
<evidence type="ECO:0000313" key="1">
    <source>
        <dbReference type="EMBL" id="GAA52052.1"/>
    </source>
</evidence>
<reference key="2">
    <citation type="submission" date="2011-10" db="EMBL/GenBank/DDBJ databases">
        <title>The genome and transcriptome sequence of Clonorchis sinensis provide insights into the carcinogenic liver fluke.</title>
        <authorList>
            <person name="Wang X."/>
            <person name="Huang Y."/>
            <person name="Chen W."/>
            <person name="Liu H."/>
            <person name="Guo L."/>
            <person name="Chen Y."/>
            <person name="Luo F."/>
            <person name="Zhou W."/>
            <person name="Sun J."/>
            <person name="Mao Q."/>
            <person name="Liang P."/>
            <person name="Zhou C."/>
            <person name="Tian Y."/>
            <person name="Men J."/>
            <person name="Lv X."/>
            <person name="Huang L."/>
            <person name="Zhou J."/>
            <person name="Hu Y."/>
            <person name="Li R."/>
            <person name="Zhang F."/>
            <person name="Lei H."/>
            <person name="Li X."/>
            <person name="Hu X."/>
            <person name="Liang C."/>
            <person name="Xu J."/>
            <person name="Wu Z."/>
            <person name="Yu X."/>
        </authorList>
    </citation>
    <scope>NUCLEOTIDE SEQUENCE</scope>
    <source>
        <strain>Henan</strain>
    </source>
</reference>
<dbReference type="AlphaFoldDB" id="G7YGG9"/>
<evidence type="ECO:0000313" key="2">
    <source>
        <dbReference type="Proteomes" id="UP000008909"/>
    </source>
</evidence>
<keyword evidence="2" id="KW-1185">Reference proteome</keyword>